<keyword evidence="12" id="KW-0012">Acyltransferase</keyword>
<feature type="domain" description="Pyruvate carboxyltransferase" evidence="11">
    <location>
        <begin position="14"/>
        <end position="277"/>
    </location>
</feature>
<protein>
    <recommendedName>
        <fullName evidence="3">2-isopropylmalate synthase</fullName>
        <ecNumber evidence="3">2.3.3.13</ecNumber>
    </recommendedName>
    <alternativeName>
        <fullName evidence="10">Alpha-IPM synthase</fullName>
    </alternativeName>
</protein>
<comment type="caution">
    <text evidence="12">The sequence shown here is derived from an EMBL/GenBank/DDBJ whole genome shotgun (WGS) entry which is preliminary data.</text>
</comment>
<evidence type="ECO:0000256" key="7">
    <source>
        <dbReference type="ARBA" id="ARBA00022723"/>
    </source>
</evidence>
<dbReference type="EMBL" id="MKGN01000010">
    <property type="protein sequence ID" value="PHN16291.1"/>
    <property type="molecule type" value="Genomic_DNA"/>
</dbReference>
<dbReference type="PROSITE" id="PS00816">
    <property type="entry name" value="AIPM_HOMOCIT_SYNTH_2"/>
    <property type="match status" value="1"/>
</dbReference>
<comment type="similarity">
    <text evidence="2">Belongs to the alpha-IPM synthase/homocitrate synthase family. LeuA type 1 subfamily.</text>
</comment>
<dbReference type="Pfam" id="PF00682">
    <property type="entry name" value="HMGL-like"/>
    <property type="match status" value="1"/>
</dbReference>
<evidence type="ECO:0000256" key="9">
    <source>
        <dbReference type="ARBA" id="ARBA00023304"/>
    </source>
</evidence>
<evidence type="ECO:0000256" key="4">
    <source>
        <dbReference type="ARBA" id="ARBA00022430"/>
    </source>
</evidence>
<dbReference type="PANTHER" id="PTHR10277">
    <property type="entry name" value="HOMOCITRATE SYNTHASE-RELATED"/>
    <property type="match status" value="1"/>
</dbReference>
<dbReference type="Pfam" id="PF22617">
    <property type="entry name" value="HCS_D2"/>
    <property type="match status" value="1"/>
</dbReference>
<dbReference type="Gene3D" id="3.20.20.70">
    <property type="entry name" value="Aldolase class I"/>
    <property type="match status" value="1"/>
</dbReference>
<evidence type="ECO:0000256" key="3">
    <source>
        <dbReference type="ARBA" id="ARBA00012973"/>
    </source>
</evidence>
<dbReference type="GO" id="GO:0046872">
    <property type="term" value="F:metal ion binding"/>
    <property type="evidence" value="ECO:0007669"/>
    <property type="project" value="UniProtKB-KW"/>
</dbReference>
<dbReference type="PANTHER" id="PTHR10277:SF9">
    <property type="entry name" value="2-ISOPROPYLMALATE SYNTHASE 1, CHLOROPLASTIC-RELATED"/>
    <property type="match status" value="1"/>
</dbReference>
<comment type="pathway">
    <text evidence="1">Amino-acid biosynthesis; L-leucine biosynthesis; L-leucine from 3-methyl-2-oxobutanoate: step 1/4.</text>
</comment>
<evidence type="ECO:0000313" key="13">
    <source>
        <dbReference type="Proteomes" id="UP000222818"/>
    </source>
</evidence>
<dbReference type="EC" id="2.3.3.13" evidence="3"/>
<gene>
    <name evidence="12" type="primary">leuA</name>
    <name evidence="12" type="ORF">TPPER_00092</name>
</gene>
<keyword evidence="9" id="KW-0100">Branched-chain amino acid biosynthesis</keyword>
<evidence type="ECO:0000256" key="2">
    <source>
        <dbReference type="ARBA" id="ARBA00009396"/>
    </source>
</evidence>
<dbReference type="SUPFAM" id="SSF51569">
    <property type="entry name" value="Aldolase"/>
    <property type="match status" value="1"/>
</dbReference>
<accession>A0A2G0V741</accession>
<keyword evidence="4" id="KW-0432">Leucine biosynthesis</keyword>
<dbReference type="InterPro" id="IPR013785">
    <property type="entry name" value="Aldolase_TIM"/>
</dbReference>
<dbReference type="NCBIfam" id="NF002086">
    <property type="entry name" value="PRK00915.1-3"/>
    <property type="match status" value="1"/>
</dbReference>
<dbReference type="InterPro" id="IPR000891">
    <property type="entry name" value="PYR_CT"/>
</dbReference>
<evidence type="ECO:0000256" key="8">
    <source>
        <dbReference type="ARBA" id="ARBA00023211"/>
    </source>
</evidence>
<evidence type="ECO:0000259" key="11">
    <source>
        <dbReference type="PROSITE" id="PS50991"/>
    </source>
</evidence>
<name>A0A2G0V741_9PROT</name>
<keyword evidence="5" id="KW-0028">Amino-acid biosynthesis</keyword>
<evidence type="ECO:0000256" key="10">
    <source>
        <dbReference type="ARBA" id="ARBA00029993"/>
    </source>
</evidence>
<dbReference type="Gene3D" id="1.10.238.260">
    <property type="match status" value="1"/>
</dbReference>
<sequence>MGKGVVSHSMGKSLIILDTTLRDGEQAPGVLMSPNEKIAIARKLELMNVNIIEAGFAASSAADFKSINSISSVVKDCTICSLARANRSDIELASEALKPASRSRIHTFIATSEIHIRNKLRTSPEQVYETAKAAVRFARKFTDDVEFSPEDCSRSNIDFLSSLLECVITEGANTINITDTVGFETPGSFGSLVKRIKENIPNSDKVVFSVHCHNDLGLAVANTLSGIKQGGARQVECTVNGIGERSGNAPLEEVVMALNTKHHLFDICSQVDTKQLLSLSALVSKCSGLTIHPTKPIVGQNAFAHASGIHQDGILKCRETYEIMNAKDIGWKKNNIVLGKLSGSSAFKYKLKELNVRLNKARVIDLFHSFKHLASIHNITNSDINALTLTSTDHSIANKPISLAQFYFCYSFNHGSYSRTTFILPNGSSLSNESFNQSSLTSIAACINSFHSLEAQLKTYSCLLKEQTYITNLVIKKNRLEQTEHSIKTKDIIQAFTTAYSSSLINSINRYG</sequence>
<keyword evidence="6 12" id="KW-0808">Transferase</keyword>
<dbReference type="InterPro" id="IPR054691">
    <property type="entry name" value="LeuA/HCS_post-cat"/>
</dbReference>
<dbReference type="FunFam" id="3.20.20.70:FF:000010">
    <property type="entry name" value="2-isopropylmalate synthase"/>
    <property type="match status" value="1"/>
</dbReference>
<organism evidence="12 13">
    <name type="scientific">Candidatus Tremblayella phenacoccinincola</name>
    <dbReference type="NCBI Taxonomy" id="1010676"/>
    <lineage>
        <taxon>Bacteria</taxon>
        <taxon>Pseudomonadati</taxon>
        <taxon>Pseudomonadota</taxon>
        <taxon>Betaproteobacteria</taxon>
        <taxon>Candidatus Tremblayella</taxon>
    </lineage>
</organism>
<reference evidence="12 13" key="1">
    <citation type="journal article" date="2017" name="ISME J.">
        <title>Tremblaya phenacola PPER: an evolutionary beta-gammaproteobacterium collage.</title>
        <authorList>
            <person name="Gil R."/>
            <person name="Vargas-Chavez C."/>
            <person name="Lopez-Madrigal S."/>
            <person name="Santos-Garcia D."/>
            <person name="Latorre A."/>
            <person name="Moya A."/>
        </authorList>
    </citation>
    <scope>NUCLEOTIDE SEQUENCE [LARGE SCALE GENOMIC DNA]</scope>
    <source>
        <strain evidence="12 13">PPER</strain>
    </source>
</reference>
<dbReference type="AlphaFoldDB" id="A0A2G0V741"/>
<keyword evidence="13" id="KW-1185">Reference proteome</keyword>
<dbReference type="GO" id="GO:0009098">
    <property type="term" value="P:L-leucine biosynthetic process"/>
    <property type="evidence" value="ECO:0007669"/>
    <property type="project" value="UniProtKB-KW"/>
</dbReference>
<evidence type="ECO:0000256" key="6">
    <source>
        <dbReference type="ARBA" id="ARBA00022679"/>
    </source>
</evidence>
<keyword evidence="7" id="KW-0479">Metal-binding</keyword>
<evidence type="ECO:0000256" key="5">
    <source>
        <dbReference type="ARBA" id="ARBA00022605"/>
    </source>
</evidence>
<evidence type="ECO:0000256" key="1">
    <source>
        <dbReference type="ARBA" id="ARBA00004689"/>
    </source>
</evidence>
<dbReference type="InterPro" id="IPR050073">
    <property type="entry name" value="2-IPM_HCS-like"/>
</dbReference>
<dbReference type="PROSITE" id="PS50991">
    <property type="entry name" value="PYR_CT"/>
    <property type="match status" value="1"/>
</dbReference>
<evidence type="ECO:0000313" key="12">
    <source>
        <dbReference type="EMBL" id="PHN16291.1"/>
    </source>
</evidence>
<dbReference type="FunFam" id="1.10.238.260:FF:000001">
    <property type="entry name" value="2-isopropylmalate synthase"/>
    <property type="match status" value="1"/>
</dbReference>
<dbReference type="InterPro" id="IPR002034">
    <property type="entry name" value="AIPM/Hcit_synth_CS"/>
</dbReference>
<dbReference type="Proteomes" id="UP000222818">
    <property type="component" value="Unassembled WGS sequence"/>
</dbReference>
<dbReference type="CDD" id="cd07940">
    <property type="entry name" value="DRE_TIM_IPMS"/>
    <property type="match status" value="1"/>
</dbReference>
<keyword evidence="8" id="KW-0464">Manganese</keyword>
<proteinExistence type="inferred from homology"/>
<dbReference type="GO" id="GO:0003852">
    <property type="term" value="F:2-isopropylmalate synthase activity"/>
    <property type="evidence" value="ECO:0007669"/>
    <property type="project" value="UniProtKB-EC"/>
</dbReference>